<dbReference type="Pfam" id="PF00899">
    <property type="entry name" value="ThiF"/>
    <property type="match status" value="1"/>
</dbReference>
<accession>A0A2P6ATE8</accession>
<keyword evidence="5" id="KW-1185">Reference proteome</keyword>
<dbReference type="GO" id="GO:0061503">
    <property type="term" value="F:tRNA threonylcarbamoyladenosine dehydratase"/>
    <property type="evidence" value="ECO:0007669"/>
    <property type="project" value="TreeGrafter"/>
</dbReference>
<dbReference type="InterPro" id="IPR035985">
    <property type="entry name" value="Ubiquitin-activating_enz"/>
</dbReference>
<comment type="caution">
    <text evidence="4">The sequence shown here is derived from an EMBL/GenBank/DDBJ whole genome shotgun (WGS) entry which is preliminary data.</text>
</comment>
<feature type="compositionally biased region" description="Pro residues" evidence="1">
    <location>
        <begin position="1"/>
        <end position="10"/>
    </location>
</feature>
<dbReference type="PANTHER" id="PTHR43267">
    <property type="entry name" value="TRNA THREONYLCARBAMOYLADENOSINE DEHYDRATASE"/>
    <property type="match status" value="1"/>
</dbReference>
<keyword evidence="2" id="KW-0812">Transmembrane</keyword>
<keyword evidence="2" id="KW-0472">Membrane</keyword>
<dbReference type="InterPro" id="IPR045886">
    <property type="entry name" value="ThiF/MoeB/HesA"/>
</dbReference>
<organism evidence="4 5">
    <name type="scientific">Amnimonas aquatica</name>
    <dbReference type="NCBI Taxonomy" id="2094561"/>
    <lineage>
        <taxon>Bacteria</taxon>
        <taxon>Pseudomonadati</taxon>
        <taxon>Pseudomonadota</taxon>
        <taxon>Gammaproteobacteria</taxon>
        <taxon>Moraxellales</taxon>
        <taxon>Moraxellaceae</taxon>
        <taxon>Amnimonas</taxon>
    </lineage>
</organism>
<keyword evidence="2" id="KW-1133">Transmembrane helix</keyword>
<reference evidence="5" key="1">
    <citation type="submission" date="2018-02" db="EMBL/GenBank/DDBJ databases">
        <title>Genome sequencing of Solimonas sp. HR-BB.</title>
        <authorList>
            <person name="Lee Y."/>
            <person name="Jeon C.O."/>
        </authorList>
    </citation>
    <scope>NUCLEOTIDE SEQUENCE [LARGE SCALE GENOMIC DNA]</scope>
    <source>
        <strain evidence="5">HR-E</strain>
    </source>
</reference>
<evidence type="ECO:0000259" key="3">
    <source>
        <dbReference type="Pfam" id="PF00899"/>
    </source>
</evidence>
<feature type="region of interest" description="Disordered" evidence="1">
    <location>
        <begin position="1"/>
        <end position="30"/>
    </location>
</feature>
<name>A0A2P6ATE8_9GAMM</name>
<proteinExistence type="predicted"/>
<feature type="transmembrane region" description="Helical" evidence="2">
    <location>
        <begin position="247"/>
        <end position="270"/>
    </location>
</feature>
<sequence>MRPPRQPRASPPVNTLPAQPDDAQPDDDGDRRFAGVGRVYGEAALARFGEAHAVVVGVGGVGSWVVEALARNGIGRITLVDMDVVVASNVNRQLQALTPDFGRGKAEVLAGRIRDINPRAQVTVVDDFLTRENAGDILNPQPDMIFDCCDDARAKLTLVLHARRHRNVLVVCGAAGGKIDPARLKVDDLARTEQDPLLARLRKRLRKHHGYPEEPGKPFYITCVYSDEPIVTPPGLCESSSLNCAGYGSLVTVTASMGLLAVSNGLAMMLRRSRRT</sequence>
<dbReference type="GO" id="GO:0008641">
    <property type="term" value="F:ubiquitin-like modifier activating enzyme activity"/>
    <property type="evidence" value="ECO:0007669"/>
    <property type="project" value="InterPro"/>
</dbReference>
<dbReference type="GO" id="GO:0061504">
    <property type="term" value="P:cyclic threonylcarbamoyladenosine biosynthetic process"/>
    <property type="evidence" value="ECO:0007669"/>
    <property type="project" value="TreeGrafter"/>
</dbReference>
<dbReference type="AlphaFoldDB" id="A0A2P6ATE8"/>
<evidence type="ECO:0000313" key="5">
    <source>
        <dbReference type="Proteomes" id="UP000243900"/>
    </source>
</evidence>
<feature type="domain" description="THIF-type NAD/FAD binding fold" evidence="3">
    <location>
        <begin position="39"/>
        <end position="185"/>
    </location>
</feature>
<evidence type="ECO:0000313" key="4">
    <source>
        <dbReference type="EMBL" id="PQA47670.1"/>
    </source>
</evidence>
<evidence type="ECO:0000256" key="2">
    <source>
        <dbReference type="SAM" id="Phobius"/>
    </source>
</evidence>
<dbReference type="Proteomes" id="UP000243900">
    <property type="component" value="Unassembled WGS sequence"/>
</dbReference>
<dbReference type="PANTHER" id="PTHR43267:SF1">
    <property type="entry name" value="TRNA THREONYLCARBAMOYLADENOSINE DEHYDRATASE"/>
    <property type="match status" value="1"/>
</dbReference>
<protein>
    <submittedName>
        <fullName evidence="4">tRNA threonylcarbamoyladenosine dehydratase</fullName>
    </submittedName>
</protein>
<dbReference type="SUPFAM" id="SSF69572">
    <property type="entry name" value="Activating enzymes of the ubiquitin-like proteins"/>
    <property type="match status" value="1"/>
</dbReference>
<gene>
    <name evidence="4" type="ORF">C5O18_03945</name>
</gene>
<dbReference type="EMBL" id="PTQZ01000060">
    <property type="protein sequence ID" value="PQA47670.1"/>
    <property type="molecule type" value="Genomic_DNA"/>
</dbReference>
<dbReference type="Gene3D" id="3.40.50.720">
    <property type="entry name" value="NAD(P)-binding Rossmann-like Domain"/>
    <property type="match status" value="1"/>
</dbReference>
<dbReference type="InterPro" id="IPR000594">
    <property type="entry name" value="ThiF_NAD_FAD-bd"/>
</dbReference>
<evidence type="ECO:0000256" key="1">
    <source>
        <dbReference type="SAM" id="MobiDB-lite"/>
    </source>
</evidence>
<dbReference type="OrthoDB" id="9804150at2"/>